<dbReference type="GO" id="GO:0005634">
    <property type="term" value="C:nucleus"/>
    <property type="evidence" value="ECO:0007669"/>
    <property type="project" value="TreeGrafter"/>
</dbReference>
<proteinExistence type="predicted"/>
<dbReference type="InterPro" id="IPR003323">
    <property type="entry name" value="OTU_dom"/>
</dbReference>
<sequence length="844" mass="94102">MASESKEEPEQPVMEQMYAISHILELIHDFIKSRGGPGVNIDNLELDDDIDFNVLYRLIPDGGDRKRIMAHYNREPRVYATLRNLLIDIASIITGESVSIEDAGCICIGELKRQFGYFGGRNPYTAETSYSHRIPLSGYTLGELLKSLGVTYFFTEATGSASKTLLSANIGERVIPTSVVADPGGRLPGDPEDGSSFTLAVDPILGNITITYNKGRTTIRFSNFPGIEISRLPSVYIATALASLIPNFMRQVTRRGREQPPPGSLPRNFSEASIPFGTATSNSGSGATPSYAESDSSGPPGTPQTRLLPSLEDYLEGRSFNGEDDIESHIDEWVRQRGNLDSLTSDTNLNTYIGLIKAYLDDYRQSARARARTENNKDSDYDPEERERFLETIQELVSDEEEEDVAASVGKKRSSLKTYEYISLADRKNMCRLALAILQRCLGGDGSFKHRIQTAIRTILTLKSLGDRVPMEELMTLIGDGDTCAIASIDKLFLANCILYANITGRHVVTVEVVKRGGKSSMLIIDHDGSRGATLTPAQREARDRERAAAEAERAAEKAKRNKEAADARQSKAKELAARRSERNILLKGELYKPRTSFRRESRAPIEISDTTSTEEDFAEQPRRSQRIAALREPQPLNGHRCDNGAPWRYNLIRAPGNGSCLFGAIIIAMLRMYTQDGEAELRRRVVEFMRNNREIYNDPIILGLFGVALDTYINRMENDGVWGGLTEIITVEMMLGQCINVWIYNDENECYELWYGNGNPNCLNILYNGYNHYDALLPVGRADVLPVNTIAAAAAAAPPETPEQRRAKILAALKKRGVSGGFRSHRQRKTLKKRKDRRFTRRT</sequence>
<dbReference type="AlphaFoldDB" id="A0A6C0LM84"/>
<dbReference type="Pfam" id="PF02338">
    <property type="entry name" value="OTU"/>
    <property type="match status" value="1"/>
</dbReference>
<protein>
    <recommendedName>
        <fullName evidence="2">ubiquitinyl hydrolase 1</fullName>
        <ecNumber evidence="2">3.4.19.12</ecNumber>
    </recommendedName>
</protein>
<dbReference type="PANTHER" id="PTHR13312">
    <property type="entry name" value="HIV-INDUCED PROTEIN-7-LIKE PROTEASE"/>
    <property type="match status" value="1"/>
</dbReference>
<dbReference type="EMBL" id="MN740532">
    <property type="protein sequence ID" value="QHU31637.1"/>
    <property type="molecule type" value="Genomic_DNA"/>
</dbReference>
<keyword evidence="3" id="KW-0378">Hydrolase</keyword>
<reference evidence="6" key="1">
    <citation type="journal article" date="2020" name="Nature">
        <title>Giant virus diversity and host interactions through global metagenomics.</title>
        <authorList>
            <person name="Schulz F."/>
            <person name="Roux S."/>
            <person name="Paez-Espino D."/>
            <person name="Jungbluth S."/>
            <person name="Walsh D.A."/>
            <person name="Denef V.J."/>
            <person name="McMahon K.D."/>
            <person name="Konstantinidis K.T."/>
            <person name="Eloe-Fadrosh E.A."/>
            <person name="Kyrpides N.C."/>
            <person name="Woyke T."/>
        </authorList>
    </citation>
    <scope>NUCLEOTIDE SEQUENCE</scope>
    <source>
        <strain evidence="6">GVMAG-M-3300027963-41</strain>
    </source>
</reference>
<organism evidence="6">
    <name type="scientific">viral metagenome</name>
    <dbReference type="NCBI Taxonomy" id="1070528"/>
    <lineage>
        <taxon>unclassified sequences</taxon>
        <taxon>metagenomes</taxon>
        <taxon>organismal metagenomes</taxon>
    </lineage>
</organism>
<dbReference type="PROSITE" id="PS50802">
    <property type="entry name" value="OTU"/>
    <property type="match status" value="1"/>
</dbReference>
<dbReference type="GO" id="GO:0030968">
    <property type="term" value="P:endoplasmic reticulum unfolded protein response"/>
    <property type="evidence" value="ECO:0007669"/>
    <property type="project" value="TreeGrafter"/>
</dbReference>
<evidence type="ECO:0000313" key="6">
    <source>
        <dbReference type="EMBL" id="QHU31637.1"/>
    </source>
</evidence>
<dbReference type="GO" id="GO:0004843">
    <property type="term" value="F:cysteine-type deubiquitinase activity"/>
    <property type="evidence" value="ECO:0007669"/>
    <property type="project" value="UniProtKB-EC"/>
</dbReference>
<dbReference type="GO" id="GO:0016579">
    <property type="term" value="P:protein deubiquitination"/>
    <property type="evidence" value="ECO:0007669"/>
    <property type="project" value="TreeGrafter"/>
</dbReference>
<comment type="catalytic activity">
    <reaction evidence="1">
        <text>Thiol-dependent hydrolysis of ester, thioester, amide, peptide and isopeptide bonds formed by the C-terminal Gly of ubiquitin (a 76-residue protein attached to proteins as an intracellular targeting signal).</text>
        <dbReference type="EC" id="3.4.19.12"/>
    </reaction>
</comment>
<evidence type="ECO:0000256" key="1">
    <source>
        <dbReference type="ARBA" id="ARBA00000707"/>
    </source>
</evidence>
<feature type="compositionally biased region" description="Polar residues" evidence="4">
    <location>
        <begin position="278"/>
        <end position="307"/>
    </location>
</feature>
<dbReference type="EC" id="3.4.19.12" evidence="2"/>
<dbReference type="GO" id="GO:0005829">
    <property type="term" value="C:cytosol"/>
    <property type="evidence" value="ECO:0007669"/>
    <property type="project" value="TreeGrafter"/>
</dbReference>
<dbReference type="GO" id="GO:0036503">
    <property type="term" value="P:ERAD pathway"/>
    <property type="evidence" value="ECO:0007669"/>
    <property type="project" value="TreeGrafter"/>
</dbReference>
<evidence type="ECO:0000256" key="3">
    <source>
        <dbReference type="ARBA" id="ARBA00022801"/>
    </source>
</evidence>
<feature type="region of interest" description="Disordered" evidence="4">
    <location>
        <begin position="602"/>
        <end position="625"/>
    </location>
</feature>
<feature type="domain" description="OTU" evidence="5">
    <location>
        <begin position="650"/>
        <end position="780"/>
    </location>
</feature>
<accession>A0A6C0LM84</accession>
<evidence type="ECO:0000259" key="5">
    <source>
        <dbReference type="PROSITE" id="PS50802"/>
    </source>
</evidence>
<evidence type="ECO:0000256" key="4">
    <source>
        <dbReference type="SAM" id="MobiDB-lite"/>
    </source>
</evidence>
<feature type="compositionally biased region" description="Basic and acidic residues" evidence="4">
    <location>
        <begin position="540"/>
        <end position="577"/>
    </location>
</feature>
<dbReference type="PANTHER" id="PTHR13312:SF0">
    <property type="entry name" value="UBIQUITIN THIOESTERASE OTU1"/>
    <property type="match status" value="1"/>
</dbReference>
<feature type="region of interest" description="Disordered" evidence="4">
    <location>
        <begin position="254"/>
        <end position="307"/>
    </location>
</feature>
<evidence type="ECO:0000256" key="2">
    <source>
        <dbReference type="ARBA" id="ARBA00012759"/>
    </source>
</evidence>
<dbReference type="Gene3D" id="3.90.70.80">
    <property type="match status" value="1"/>
</dbReference>
<dbReference type="InterPro" id="IPR038765">
    <property type="entry name" value="Papain-like_cys_pep_sf"/>
</dbReference>
<feature type="region of interest" description="Disordered" evidence="4">
    <location>
        <begin position="819"/>
        <end position="844"/>
    </location>
</feature>
<dbReference type="SUPFAM" id="SSF54001">
    <property type="entry name" value="Cysteine proteinases"/>
    <property type="match status" value="1"/>
</dbReference>
<feature type="region of interest" description="Disordered" evidence="4">
    <location>
        <begin position="528"/>
        <end position="577"/>
    </location>
</feature>
<dbReference type="CDD" id="cd22744">
    <property type="entry name" value="OTU"/>
    <property type="match status" value="1"/>
</dbReference>
<name>A0A6C0LM84_9ZZZZ</name>